<keyword evidence="4 8" id="KW-0472">Membrane</keyword>
<dbReference type="FunFam" id="1.20.1280.290:FF:000009">
    <property type="entry name" value="PQ loop repeat family protein"/>
    <property type="match status" value="1"/>
</dbReference>
<dbReference type="Pfam" id="PF04193">
    <property type="entry name" value="PQ-loop"/>
    <property type="match status" value="2"/>
</dbReference>
<dbReference type="GO" id="GO:0015174">
    <property type="term" value="F:basic amino acid transmembrane transporter activity"/>
    <property type="evidence" value="ECO:0007669"/>
    <property type="project" value="TreeGrafter"/>
</dbReference>
<evidence type="ECO:0000256" key="2">
    <source>
        <dbReference type="ARBA" id="ARBA00022692"/>
    </source>
</evidence>
<dbReference type="SMART" id="SM00679">
    <property type="entry name" value="CTNS"/>
    <property type="match status" value="2"/>
</dbReference>
<dbReference type="AlphaFoldDB" id="A0A7R7ZLC2"/>
<dbReference type="PANTHER" id="PTHR16201:SF34">
    <property type="entry name" value="LYSOSOMAL AMINO ACID TRANSPORTER 1"/>
    <property type="match status" value="1"/>
</dbReference>
<feature type="region of interest" description="Disordered" evidence="7">
    <location>
        <begin position="181"/>
        <end position="247"/>
    </location>
</feature>
<organism evidence="9 10">
    <name type="scientific">Aspergillus chevalieri</name>
    <name type="common">Eurotium chevalieri</name>
    <dbReference type="NCBI Taxonomy" id="182096"/>
    <lineage>
        <taxon>Eukaryota</taxon>
        <taxon>Fungi</taxon>
        <taxon>Dikarya</taxon>
        <taxon>Ascomycota</taxon>
        <taxon>Pezizomycotina</taxon>
        <taxon>Eurotiomycetes</taxon>
        <taxon>Eurotiomycetidae</taxon>
        <taxon>Eurotiales</taxon>
        <taxon>Aspergillaceae</taxon>
        <taxon>Aspergillus</taxon>
        <taxon>Aspergillus subgen. Aspergillus</taxon>
    </lineage>
</organism>
<feature type="transmembrane region" description="Helical" evidence="8">
    <location>
        <begin position="62"/>
        <end position="88"/>
    </location>
</feature>
<dbReference type="InterPro" id="IPR051415">
    <property type="entry name" value="LAAT-1"/>
</dbReference>
<feature type="compositionally biased region" description="Polar residues" evidence="7">
    <location>
        <begin position="219"/>
        <end position="232"/>
    </location>
</feature>
<dbReference type="PANTHER" id="PTHR16201">
    <property type="entry name" value="SEVEN TRANSMEMBRANE PROTEIN 1-RELATED"/>
    <property type="match status" value="1"/>
</dbReference>
<comment type="catalytic activity">
    <reaction evidence="6">
        <text>L-histidine(out) + L-arginine(in) = L-histidine(in) + L-arginine(out)</text>
        <dbReference type="Rhea" id="RHEA:71063"/>
        <dbReference type="ChEBI" id="CHEBI:32682"/>
        <dbReference type="ChEBI" id="CHEBI:57595"/>
    </reaction>
</comment>
<evidence type="ECO:0000256" key="3">
    <source>
        <dbReference type="ARBA" id="ARBA00022989"/>
    </source>
</evidence>
<dbReference type="InterPro" id="IPR006603">
    <property type="entry name" value="PQ-loop_rpt"/>
</dbReference>
<evidence type="ECO:0000313" key="10">
    <source>
        <dbReference type="Proteomes" id="UP000637239"/>
    </source>
</evidence>
<evidence type="ECO:0000256" key="7">
    <source>
        <dbReference type="SAM" id="MobiDB-lite"/>
    </source>
</evidence>
<gene>
    <name evidence="9" type="ORF">ACHE_30285A</name>
</gene>
<keyword evidence="2 8" id="KW-0812">Transmembrane</keyword>
<proteinExistence type="inferred from homology"/>
<dbReference type="GO" id="GO:0000329">
    <property type="term" value="C:fungal-type vacuole membrane"/>
    <property type="evidence" value="ECO:0007669"/>
    <property type="project" value="TreeGrafter"/>
</dbReference>
<feature type="transmembrane region" description="Helical" evidence="8">
    <location>
        <begin position="321"/>
        <end position="341"/>
    </location>
</feature>
<reference evidence="9" key="2">
    <citation type="submission" date="2021-02" db="EMBL/GenBank/DDBJ databases">
        <title>Aspergillus chevalieri M1 genome sequence.</title>
        <authorList>
            <person name="Kadooka C."/>
            <person name="Mori K."/>
            <person name="Futagami T."/>
        </authorList>
    </citation>
    <scope>NUCLEOTIDE SEQUENCE</scope>
    <source>
        <strain evidence="9">M1</strain>
    </source>
</reference>
<feature type="transmembrane region" description="Helical" evidence="8">
    <location>
        <begin position="133"/>
        <end position="155"/>
    </location>
</feature>
<keyword evidence="10" id="KW-1185">Reference proteome</keyword>
<evidence type="ECO:0000256" key="4">
    <source>
        <dbReference type="ARBA" id="ARBA00023136"/>
    </source>
</evidence>
<feature type="transmembrane region" description="Helical" evidence="8">
    <location>
        <begin position="376"/>
        <end position="397"/>
    </location>
</feature>
<evidence type="ECO:0000313" key="9">
    <source>
        <dbReference type="EMBL" id="BCR86298.1"/>
    </source>
</evidence>
<dbReference type="Proteomes" id="UP000637239">
    <property type="component" value="Chromosome 3"/>
</dbReference>
<evidence type="ECO:0000256" key="1">
    <source>
        <dbReference type="ARBA" id="ARBA00004141"/>
    </source>
</evidence>
<feature type="transmembrane region" description="Helical" evidence="8">
    <location>
        <begin position="108"/>
        <end position="127"/>
    </location>
</feature>
<dbReference type="EMBL" id="AP024418">
    <property type="protein sequence ID" value="BCR86298.1"/>
    <property type="molecule type" value="Genomic_DNA"/>
</dbReference>
<evidence type="ECO:0008006" key="11">
    <source>
        <dbReference type="Google" id="ProtNLM"/>
    </source>
</evidence>
<accession>A0A7R7ZLC2</accession>
<protein>
    <recommendedName>
        <fullName evidence="11">PQ loop repeat protein</fullName>
    </recommendedName>
</protein>
<evidence type="ECO:0000256" key="8">
    <source>
        <dbReference type="SAM" id="Phobius"/>
    </source>
</evidence>
<dbReference type="GO" id="GO:0034488">
    <property type="term" value="P:basic amino acid transmembrane export from vacuole"/>
    <property type="evidence" value="ECO:0007669"/>
    <property type="project" value="TreeGrafter"/>
</dbReference>
<dbReference type="RefSeq" id="XP_043134820.1">
    <property type="nucleotide sequence ID" value="XM_043276886.1"/>
</dbReference>
<comment type="subcellular location">
    <subcellularLocation>
        <location evidence="1">Membrane</location>
        <topology evidence="1">Multi-pass membrane protein</topology>
    </subcellularLocation>
</comment>
<dbReference type="KEGG" id="ache:ACHE_30285A"/>
<keyword evidence="3 8" id="KW-1133">Transmembrane helix</keyword>
<name>A0A7R7ZLC2_ASPCH</name>
<evidence type="ECO:0000256" key="5">
    <source>
        <dbReference type="ARBA" id="ARBA00038039"/>
    </source>
</evidence>
<comment type="similarity">
    <text evidence="5">Belongs to the laat-1 family.</text>
</comment>
<reference evidence="9" key="1">
    <citation type="submission" date="2021-01" db="EMBL/GenBank/DDBJ databases">
        <authorList>
            <consortium name="Aspergillus chevalieri M1 genome sequencing consortium"/>
            <person name="Kazuki M."/>
            <person name="Futagami T."/>
        </authorList>
    </citation>
    <scope>NUCLEOTIDE SEQUENCE</scope>
    <source>
        <strain evidence="9">M1</strain>
    </source>
</reference>
<sequence>MLRRSVFVSPFPSPLSRQRLIISDTSVTMPPPLLHYVNSAAAAILPHHCEPSSSFFAVVSSYLHTCIPTPLALVSSVLGTCSIISWLFAQLPQIYKNYQIKSTSGLSIYFLIEWCLGDASNLVGALLTRQAGWQVVVAGYYVLVDLTLVFQFFWYTYHQNRQVPYESITYPRHGDGAGGVLDGVSVNEDNSVRRSTARETATKSLDTKSANYTVEGVSPSCSSNGHQNSSYSNEKRRPVVKAGNGSPPGFASPRTLLMASMFCAVAANASPTEITPETPVAQKDSLEIIGQVISWMSTFLYLGSRPPQLYKNYCRKSTAGLSPLLFMAAFGGNLFYSASLLTNPYAWNNFPPYGGGGWADADGSNRLDWISRSTPFFLGAFGVLFFDGFMGVQFLMYGSKDDESVVEVDGEENDDPKDSRGARWTRVRGWMRGWIPSISPVRRQQQHAQESRALLGGESERYGAV</sequence>
<feature type="compositionally biased region" description="Polar residues" evidence="7">
    <location>
        <begin position="202"/>
        <end position="212"/>
    </location>
</feature>
<dbReference type="Gene3D" id="1.20.1280.290">
    <property type="match status" value="2"/>
</dbReference>
<evidence type="ECO:0000256" key="6">
    <source>
        <dbReference type="ARBA" id="ARBA00050768"/>
    </source>
</evidence>
<feature type="compositionally biased region" description="Basic and acidic residues" evidence="7">
    <location>
        <begin position="190"/>
        <end position="201"/>
    </location>
</feature>
<dbReference type="GeneID" id="66980657"/>